<evidence type="ECO:0000313" key="2">
    <source>
        <dbReference type="Proteomes" id="UP000075515"/>
    </source>
</evidence>
<sequence>MRQVQLGKRLAEYLIRIALYSEKRTDEPNIYFSGLIVSPELPMSMMPKGTTKPRATPPPGIYDEHSKMRIYWAPVGGEIHLESFF</sequence>
<proteinExistence type="predicted"/>
<evidence type="ECO:0000313" key="1">
    <source>
        <dbReference type="EMBL" id="KYF86400.1"/>
    </source>
</evidence>
<organism evidence="1 2">
    <name type="scientific">Sorangium cellulosum</name>
    <name type="common">Polyangium cellulosum</name>
    <dbReference type="NCBI Taxonomy" id="56"/>
    <lineage>
        <taxon>Bacteria</taxon>
        <taxon>Pseudomonadati</taxon>
        <taxon>Myxococcota</taxon>
        <taxon>Polyangia</taxon>
        <taxon>Polyangiales</taxon>
        <taxon>Polyangiaceae</taxon>
        <taxon>Sorangium</taxon>
    </lineage>
</organism>
<protein>
    <submittedName>
        <fullName evidence="1">Uncharacterized protein</fullName>
    </submittedName>
</protein>
<gene>
    <name evidence="1" type="ORF">BE18_04700</name>
</gene>
<reference evidence="1 2" key="1">
    <citation type="submission" date="2014-02" db="EMBL/GenBank/DDBJ databases">
        <title>The small core and large imbalanced accessory genome model reveals a collaborative survival strategy of Sorangium cellulosum strains in nature.</title>
        <authorList>
            <person name="Han K."/>
            <person name="Peng R."/>
            <person name="Blom J."/>
            <person name="Li Y.-Z."/>
        </authorList>
    </citation>
    <scope>NUCLEOTIDE SEQUENCE [LARGE SCALE GENOMIC DNA]</scope>
    <source>
        <strain evidence="1 2">So0149</strain>
    </source>
</reference>
<dbReference type="EMBL" id="JEMC01002570">
    <property type="protein sequence ID" value="KYF86400.1"/>
    <property type="molecule type" value="Genomic_DNA"/>
</dbReference>
<dbReference type="AlphaFoldDB" id="A0A150S689"/>
<dbReference type="Proteomes" id="UP000075515">
    <property type="component" value="Unassembled WGS sequence"/>
</dbReference>
<name>A0A150S689_SORCE</name>
<comment type="caution">
    <text evidence="1">The sequence shown here is derived from an EMBL/GenBank/DDBJ whole genome shotgun (WGS) entry which is preliminary data.</text>
</comment>
<accession>A0A150S689</accession>